<keyword evidence="2" id="KW-1185">Reference proteome</keyword>
<proteinExistence type="predicted"/>
<dbReference type="EMBL" id="JBHRZH010000036">
    <property type="protein sequence ID" value="MFC3765266.1"/>
    <property type="molecule type" value="Genomic_DNA"/>
</dbReference>
<sequence length="169" mass="18351">MSIEPVFVGANPGCVLSTGVRASVWIADWSIHGPGRVGIVASENETVVVSSQPVLARWLANELTAYFPEFEGVDFGTAEYQDADVALQVLTPTDLRATFGGYEVAIGDSKEVRPVTVEAWEMGGTTMRLTNLLSPSRSAAVSRDKKPFEGEPTTAFVATSERWDRVRRD</sequence>
<reference evidence="2" key="1">
    <citation type="journal article" date="2019" name="Int. J. Syst. Evol. Microbiol.">
        <title>The Global Catalogue of Microorganisms (GCM) 10K type strain sequencing project: providing services to taxonomists for standard genome sequencing and annotation.</title>
        <authorList>
            <consortium name="The Broad Institute Genomics Platform"/>
            <consortium name="The Broad Institute Genome Sequencing Center for Infectious Disease"/>
            <person name="Wu L."/>
            <person name="Ma J."/>
        </authorList>
    </citation>
    <scope>NUCLEOTIDE SEQUENCE [LARGE SCALE GENOMIC DNA]</scope>
    <source>
        <strain evidence="2">CGMCC 4.7241</strain>
    </source>
</reference>
<evidence type="ECO:0000313" key="2">
    <source>
        <dbReference type="Proteomes" id="UP001595699"/>
    </source>
</evidence>
<comment type="caution">
    <text evidence="1">The sequence shown here is derived from an EMBL/GenBank/DDBJ whole genome shotgun (WGS) entry which is preliminary data.</text>
</comment>
<gene>
    <name evidence="1" type="ORF">ACFOUW_30830</name>
</gene>
<dbReference type="RefSeq" id="WP_205119045.1">
    <property type="nucleotide sequence ID" value="NZ_JAFBCM010000001.1"/>
</dbReference>
<accession>A0ABV7YIT3</accession>
<dbReference type="Proteomes" id="UP001595699">
    <property type="component" value="Unassembled WGS sequence"/>
</dbReference>
<organism evidence="1 2">
    <name type="scientific">Tenggerimyces flavus</name>
    <dbReference type="NCBI Taxonomy" id="1708749"/>
    <lineage>
        <taxon>Bacteria</taxon>
        <taxon>Bacillati</taxon>
        <taxon>Actinomycetota</taxon>
        <taxon>Actinomycetes</taxon>
        <taxon>Propionibacteriales</taxon>
        <taxon>Nocardioidaceae</taxon>
        <taxon>Tenggerimyces</taxon>
    </lineage>
</organism>
<protein>
    <submittedName>
        <fullName evidence="1">Uncharacterized protein</fullName>
    </submittedName>
</protein>
<name>A0ABV7YIT3_9ACTN</name>
<evidence type="ECO:0000313" key="1">
    <source>
        <dbReference type="EMBL" id="MFC3765266.1"/>
    </source>
</evidence>